<dbReference type="GO" id="GO:0005615">
    <property type="term" value="C:extracellular space"/>
    <property type="evidence" value="ECO:0007669"/>
    <property type="project" value="TreeGrafter"/>
</dbReference>
<dbReference type="SUPFAM" id="SSF53649">
    <property type="entry name" value="Alkaline phosphatase-like"/>
    <property type="match status" value="1"/>
</dbReference>
<sequence length="670" mass="77096">MRRILGNAVKLFLFFWTCKVIYRMYHQNIFMAESLDTGDTLELFEAGSENENYEKFLIDTPGCTIPNLDAFSPEIAPFVYKMKKLVCTDKPLLTYIQRSSIGSILHVNKSSSDYSYLQVKCCYREVTRGRAGQNIDNDISFSECHPFKKAVLIQSELIKVECSTVFGLVYENIHFIMKPPEKPVSNAADPNVILIGIDGVSRSNLMRTMPKTQQFCEKNNWVNLKGYNKVEDNTYPNFIAVLAGVKFDDRVSTVCDPYHKDSFESCNFIWNQYKDQNYSTAYAEDAPTISTFNLKKVGFTSPPTDYYFRPYFLAADQLPPKYLCLKAHCTGPEKTGIRMQNLITDFLSTNNDSAPSFGLFWMNSFSHEGLNCPTSMDDDFAAFFERMQADGYLDNTIVVFFSDHGFRFGKIRLTHVGWLEERLPFIYIHIPERFRKVHEEEYKNLLDNSEKLTTPYDLHMTLQHILSLSDPKYTEIQAEGCPLCKSLFKKISPDRSCDQAGVPQHYCTCSLYVKIDKNLPLVREVAQFFVGSLNEKVGSYGAEASECREYSLQDITHAQLLVIEEGKEENILISVVTNPEANFEGTVKVLYDTDGSFQLSVSNINRLDRYAPKTYCVRNSPVQIYCYCKSTFDSLINVFCNNKFCFLYLLVLYYPIQNEYCHFSFYIFQV</sequence>
<dbReference type="Pfam" id="PF02995">
    <property type="entry name" value="DUF229"/>
    <property type="match status" value="1"/>
</dbReference>
<organism evidence="1 2">
    <name type="scientific">Phaedon cochleariae</name>
    <name type="common">Mustard beetle</name>
    <dbReference type="NCBI Taxonomy" id="80249"/>
    <lineage>
        <taxon>Eukaryota</taxon>
        <taxon>Metazoa</taxon>
        <taxon>Ecdysozoa</taxon>
        <taxon>Arthropoda</taxon>
        <taxon>Hexapoda</taxon>
        <taxon>Insecta</taxon>
        <taxon>Pterygota</taxon>
        <taxon>Neoptera</taxon>
        <taxon>Endopterygota</taxon>
        <taxon>Coleoptera</taxon>
        <taxon>Polyphaga</taxon>
        <taxon>Cucujiformia</taxon>
        <taxon>Chrysomeloidea</taxon>
        <taxon>Chrysomelidae</taxon>
        <taxon>Chrysomelinae</taxon>
        <taxon>Chrysomelini</taxon>
        <taxon>Phaedon</taxon>
    </lineage>
</organism>
<evidence type="ECO:0008006" key="3">
    <source>
        <dbReference type="Google" id="ProtNLM"/>
    </source>
</evidence>
<gene>
    <name evidence="1" type="ORF">PHAECO_LOCUS10171</name>
</gene>
<dbReference type="InterPro" id="IPR017850">
    <property type="entry name" value="Alkaline_phosphatase_core_sf"/>
</dbReference>
<reference evidence="1" key="2">
    <citation type="submission" date="2022-10" db="EMBL/GenBank/DDBJ databases">
        <authorList>
            <consortium name="ENA_rothamsted_submissions"/>
            <consortium name="culmorum"/>
            <person name="King R."/>
        </authorList>
    </citation>
    <scope>NUCLEOTIDE SEQUENCE</scope>
</reference>
<dbReference type="PANTHER" id="PTHR10974">
    <property type="entry name" value="FI08016P-RELATED"/>
    <property type="match status" value="1"/>
</dbReference>
<dbReference type="InterPro" id="IPR004245">
    <property type="entry name" value="DUF229"/>
</dbReference>
<dbReference type="Proteomes" id="UP001153737">
    <property type="component" value="Chromosome 6"/>
</dbReference>
<protein>
    <recommendedName>
        <fullName evidence="3">DUF229 domain containing protein</fullName>
    </recommendedName>
</protein>
<dbReference type="Gene3D" id="3.40.720.10">
    <property type="entry name" value="Alkaline Phosphatase, subunit A"/>
    <property type="match status" value="1"/>
</dbReference>
<reference evidence="1" key="1">
    <citation type="submission" date="2022-01" db="EMBL/GenBank/DDBJ databases">
        <authorList>
            <person name="King R."/>
        </authorList>
    </citation>
    <scope>NUCLEOTIDE SEQUENCE</scope>
</reference>
<name>A0A9P0DM97_PHACE</name>
<dbReference type="EMBL" id="OU896712">
    <property type="protein sequence ID" value="CAH1174263.1"/>
    <property type="molecule type" value="Genomic_DNA"/>
</dbReference>
<dbReference type="AlphaFoldDB" id="A0A9P0DM97"/>
<dbReference type="FunFam" id="3.40.720.10:FF:000017">
    <property type="entry name" value="Predicted protein"/>
    <property type="match status" value="1"/>
</dbReference>
<proteinExistence type="predicted"/>
<dbReference type="CDD" id="cd16021">
    <property type="entry name" value="ALP_like"/>
    <property type="match status" value="1"/>
</dbReference>
<dbReference type="PANTHER" id="PTHR10974:SF9">
    <property type="entry name" value="DUF229 DOMAIN CONTAINING PROTEIN-RELATED"/>
    <property type="match status" value="1"/>
</dbReference>
<dbReference type="OrthoDB" id="413313at2759"/>
<keyword evidence="2" id="KW-1185">Reference proteome</keyword>
<evidence type="ECO:0000313" key="1">
    <source>
        <dbReference type="EMBL" id="CAH1174263.1"/>
    </source>
</evidence>
<accession>A0A9P0DM97</accession>
<evidence type="ECO:0000313" key="2">
    <source>
        <dbReference type="Proteomes" id="UP001153737"/>
    </source>
</evidence>